<evidence type="ECO:0000259" key="2">
    <source>
        <dbReference type="Pfam" id="PF15821"/>
    </source>
</evidence>
<feature type="domain" description="DUF4709" evidence="2">
    <location>
        <begin position="46"/>
        <end position="139"/>
    </location>
</feature>
<organism evidence="3 4">
    <name type="scientific">Fasciola hepatica</name>
    <name type="common">Liver fluke</name>
    <dbReference type="NCBI Taxonomy" id="6192"/>
    <lineage>
        <taxon>Eukaryota</taxon>
        <taxon>Metazoa</taxon>
        <taxon>Spiralia</taxon>
        <taxon>Lophotrochozoa</taxon>
        <taxon>Platyhelminthes</taxon>
        <taxon>Trematoda</taxon>
        <taxon>Digenea</taxon>
        <taxon>Plagiorchiida</taxon>
        <taxon>Echinostomata</taxon>
        <taxon>Echinostomatoidea</taxon>
        <taxon>Fasciolidae</taxon>
        <taxon>Fasciola</taxon>
    </lineage>
</organism>
<name>A0A4E0RFN0_FASHE</name>
<proteinExistence type="predicted"/>
<protein>
    <recommendedName>
        <fullName evidence="2">DUF4709 domain-containing protein</fullName>
    </recommendedName>
</protein>
<keyword evidence="1" id="KW-0175">Coiled coil</keyword>
<reference evidence="3" key="1">
    <citation type="submission" date="2019-03" db="EMBL/GenBank/DDBJ databases">
        <title>Improved annotation for the trematode Fasciola hepatica.</title>
        <authorList>
            <person name="Choi Y.-J."/>
            <person name="Martin J."/>
            <person name="Mitreva M."/>
        </authorList>
    </citation>
    <scope>NUCLEOTIDE SEQUENCE [LARGE SCALE GENOMIC DNA]</scope>
</reference>
<dbReference type="AlphaFoldDB" id="A0A4E0RFN0"/>
<feature type="coiled-coil region" evidence="1">
    <location>
        <begin position="230"/>
        <end position="377"/>
    </location>
</feature>
<evidence type="ECO:0000256" key="1">
    <source>
        <dbReference type="SAM" id="Coils"/>
    </source>
</evidence>
<feature type="coiled-coil region" evidence="1">
    <location>
        <begin position="402"/>
        <end position="440"/>
    </location>
</feature>
<evidence type="ECO:0000313" key="3">
    <source>
        <dbReference type="EMBL" id="THD25391.1"/>
    </source>
</evidence>
<dbReference type="InterPro" id="IPR031651">
    <property type="entry name" value="DUF4709"/>
</dbReference>
<accession>A0A4E0RFN0</accession>
<feature type="coiled-coil region" evidence="1">
    <location>
        <begin position="139"/>
        <end position="196"/>
    </location>
</feature>
<gene>
    <name evidence="3" type="ORF">D915_003972</name>
</gene>
<dbReference type="Proteomes" id="UP000230066">
    <property type="component" value="Unassembled WGS sequence"/>
</dbReference>
<dbReference type="Pfam" id="PF15821">
    <property type="entry name" value="DUF4709"/>
    <property type="match status" value="1"/>
</dbReference>
<evidence type="ECO:0000313" key="4">
    <source>
        <dbReference type="Proteomes" id="UP000230066"/>
    </source>
</evidence>
<keyword evidence="4" id="KW-1185">Reference proteome</keyword>
<dbReference type="Gene3D" id="1.10.287.1490">
    <property type="match status" value="1"/>
</dbReference>
<sequence>MDMKLLAQVLPGPPELPLPPEPVHNPHELLQLTLQRYKQAWRQTSNAESQTEESVITDLKELFTRMRQLNQSVDAIPNEVNLIQRALKYEQSNIVESTLWTIHQLAHARLNELAHRYENSVESVRGACRTQLANTISILKELMNQKQKRELNENEQRLEQNVLDLREELEGKSFEIQLLKQQVEQLKTEREEALSLVSWAPHNYPTAWVQTDSSDRAWRNVATQTGKPVEDEEREKREAFEQLVVELQARNEMLKVALDKSQTYIATVDKRYANLEEQMQALSDKMSAVAAENAQLKSQLGEHAAENEKLKQQLRASQAQVTDLSSTLRSLRSAVPVTASLDTSSWEIRVNELTNTVESLRRERQFLGDEYARLNDKLNKSLESNKLLQSGSDKKNASTIREQALSAEVTRLRQELVQLRQAAEARIHSLRARVQAVAEESFLRNTKETKLKQLHTAAIAYANETHSFPPVNKAGVKT</sequence>
<comment type="caution">
    <text evidence="3">The sequence shown here is derived from an EMBL/GenBank/DDBJ whole genome shotgun (WGS) entry which is preliminary data.</text>
</comment>
<dbReference type="EMBL" id="JXXN02001164">
    <property type="protein sequence ID" value="THD25391.1"/>
    <property type="molecule type" value="Genomic_DNA"/>
</dbReference>